<dbReference type="KEGG" id="lnu:N7U66_21065"/>
<dbReference type="RefSeq" id="WP_267676804.1">
    <property type="nucleotide sequence ID" value="NZ_CP113088.1"/>
</dbReference>
<gene>
    <name evidence="1" type="ORF">N7U66_21065</name>
</gene>
<protein>
    <submittedName>
        <fullName evidence="1">Uncharacterized protein</fullName>
    </submittedName>
</protein>
<reference evidence="1" key="1">
    <citation type="submission" date="2022-11" db="EMBL/GenBank/DDBJ databases">
        <title>Lacinutrix neustonica HL-RS19T sp. nov., isolated from the surface microlayer sample of brackish Lake Shihwa.</title>
        <authorList>
            <person name="Choi J.Y."/>
            <person name="Hwang C.Y."/>
        </authorList>
    </citation>
    <scope>NUCLEOTIDE SEQUENCE</scope>
    <source>
        <strain evidence="1">HL-RS19</strain>
    </source>
</reference>
<name>A0A9E8SED3_9FLAO</name>
<dbReference type="Proteomes" id="UP001164705">
    <property type="component" value="Chromosome"/>
</dbReference>
<keyword evidence="2" id="KW-1185">Reference proteome</keyword>
<accession>A0A9E8SED3</accession>
<proteinExistence type="predicted"/>
<organism evidence="1 2">
    <name type="scientific">Lacinutrix neustonica</name>
    <dbReference type="NCBI Taxonomy" id="2980107"/>
    <lineage>
        <taxon>Bacteria</taxon>
        <taxon>Pseudomonadati</taxon>
        <taxon>Bacteroidota</taxon>
        <taxon>Flavobacteriia</taxon>
        <taxon>Flavobacteriales</taxon>
        <taxon>Flavobacteriaceae</taxon>
        <taxon>Lacinutrix</taxon>
    </lineage>
</organism>
<dbReference type="EMBL" id="CP113088">
    <property type="protein sequence ID" value="WAC02209.1"/>
    <property type="molecule type" value="Genomic_DNA"/>
</dbReference>
<evidence type="ECO:0000313" key="2">
    <source>
        <dbReference type="Proteomes" id="UP001164705"/>
    </source>
</evidence>
<dbReference type="AlphaFoldDB" id="A0A9E8SED3"/>
<evidence type="ECO:0000313" key="1">
    <source>
        <dbReference type="EMBL" id="WAC02209.1"/>
    </source>
</evidence>
<sequence length="53" mass="5991">MKRSTYFKLALTISFLFIGLQSYAQSVPFVPEFDQDVKGDILLIGNNILGPRQ</sequence>